<protein>
    <submittedName>
        <fullName evidence="2">Uncharacterized protein</fullName>
    </submittedName>
</protein>
<organism evidence="2 3">
    <name type="scientific">Portunus trituberculatus</name>
    <name type="common">Swimming crab</name>
    <name type="synonym">Neptunus trituberculatus</name>
    <dbReference type="NCBI Taxonomy" id="210409"/>
    <lineage>
        <taxon>Eukaryota</taxon>
        <taxon>Metazoa</taxon>
        <taxon>Ecdysozoa</taxon>
        <taxon>Arthropoda</taxon>
        <taxon>Crustacea</taxon>
        <taxon>Multicrustacea</taxon>
        <taxon>Malacostraca</taxon>
        <taxon>Eumalacostraca</taxon>
        <taxon>Eucarida</taxon>
        <taxon>Decapoda</taxon>
        <taxon>Pleocyemata</taxon>
        <taxon>Brachyura</taxon>
        <taxon>Eubrachyura</taxon>
        <taxon>Portunoidea</taxon>
        <taxon>Portunidae</taxon>
        <taxon>Portuninae</taxon>
        <taxon>Portunus</taxon>
    </lineage>
</organism>
<feature type="region of interest" description="Disordered" evidence="1">
    <location>
        <begin position="80"/>
        <end position="99"/>
    </location>
</feature>
<dbReference type="EMBL" id="VSRR010018203">
    <property type="protein sequence ID" value="MPC61086.1"/>
    <property type="molecule type" value="Genomic_DNA"/>
</dbReference>
<accession>A0A5B7GU20</accession>
<sequence length="99" mass="11709">MNLRNKNFDSRWLLKEPRKTNFEYLLTVNSALFRLLPPPVLLLLLRRQVRAKQLPHPRSCHLTPQYHLLPHHVAPLTTSGNPILDPVPSMNQRRSRLYR</sequence>
<dbReference type="Proteomes" id="UP000324222">
    <property type="component" value="Unassembled WGS sequence"/>
</dbReference>
<gene>
    <name evidence="2" type="ORF">E2C01_055149</name>
</gene>
<evidence type="ECO:0000313" key="3">
    <source>
        <dbReference type="Proteomes" id="UP000324222"/>
    </source>
</evidence>
<comment type="caution">
    <text evidence="2">The sequence shown here is derived from an EMBL/GenBank/DDBJ whole genome shotgun (WGS) entry which is preliminary data.</text>
</comment>
<proteinExistence type="predicted"/>
<reference evidence="2 3" key="1">
    <citation type="submission" date="2019-05" db="EMBL/GenBank/DDBJ databases">
        <title>Another draft genome of Portunus trituberculatus and its Hox gene families provides insights of decapod evolution.</title>
        <authorList>
            <person name="Jeong J.-H."/>
            <person name="Song I."/>
            <person name="Kim S."/>
            <person name="Choi T."/>
            <person name="Kim D."/>
            <person name="Ryu S."/>
            <person name="Kim W."/>
        </authorList>
    </citation>
    <scope>NUCLEOTIDE SEQUENCE [LARGE SCALE GENOMIC DNA]</scope>
    <source>
        <tissue evidence="2">Muscle</tissue>
    </source>
</reference>
<keyword evidence="3" id="KW-1185">Reference proteome</keyword>
<dbReference type="AlphaFoldDB" id="A0A5B7GU20"/>
<evidence type="ECO:0000313" key="2">
    <source>
        <dbReference type="EMBL" id="MPC61086.1"/>
    </source>
</evidence>
<name>A0A5B7GU20_PORTR</name>
<evidence type="ECO:0000256" key="1">
    <source>
        <dbReference type="SAM" id="MobiDB-lite"/>
    </source>
</evidence>